<comment type="caution">
    <text evidence="2">The sequence shown here is derived from an EMBL/GenBank/DDBJ whole genome shotgun (WGS) entry which is preliminary data.</text>
</comment>
<evidence type="ECO:0000313" key="2">
    <source>
        <dbReference type="EMBL" id="HFG21413.1"/>
    </source>
</evidence>
<sequence length="393" mass="42950">MRYWLTSLVAVCTGCLGLSPDPSDPPPSGEPSLHLSLLVSSGLSQPLYLTHAGDGSGNLYVVEKAGRIRLIENGALRTQAFLDITEKTSKGSEQGLLGLAFHPNYRNNGFFYVNYTNSSGDTVIARYTANRSSKMTDPSSEQVVLSVDQPYDNHNAGWLGFGPDGMLYIPLGDGGSGGDPQNYAQRLEPQSGNRHLLGKVLRIDINGSELGHNYRIPPDNPSLGGRVSEIWAYGLRNPWRASFDRQTGDLWIGDVGQNNQEEVNRGVGGGKGLNYGWKIMEGTNCYDNSIAPGCGSSNLTQPVHVYGRSDGYSVTGGYVYRGTRYPRMRGRYFFTDFGSGHLWSLYQVNGAWERKTEITSAGGSLASFGEDEQGELYVMSLFGGQVWRVEDRP</sequence>
<reference evidence="2" key="1">
    <citation type="journal article" date="2020" name="mSystems">
        <title>Genome- and Community-Level Interaction Insights into Carbon Utilization and Element Cycling Functions of Hydrothermarchaeota in Hydrothermal Sediment.</title>
        <authorList>
            <person name="Zhou Z."/>
            <person name="Liu Y."/>
            <person name="Xu W."/>
            <person name="Pan J."/>
            <person name="Luo Z.H."/>
            <person name="Li M."/>
        </authorList>
    </citation>
    <scope>NUCLEOTIDE SEQUENCE [LARGE SCALE GENOMIC DNA]</scope>
    <source>
        <strain evidence="2">SpSt-524</strain>
    </source>
</reference>
<gene>
    <name evidence="2" type="ORF">ENS82_12020</name>
</gene>
<dbReference type="PANTHER" id="PTHR19328:SF75">
    <property type="entry name" value="ALDOSE SUGAR DEHYDROGENASE YLII"/>
    <property type="match status" value="1"/>
</dbReference>
<evidence type="ECO:0000259" key="1">
    <source>
        <dbReference type="Pfam" id="PF07995"/>
    </source>
</evidence>
<dbReference type="Gene3D" id="2.120.10.30">
    <property type="entry name" value="TolB, C-terminal domain"/>
    <property type="match status" value="1"/>
</dbReference>
<dbReference type="SUPFAM" id="SSF50952">
    <property type="entry name" value="Soluble quinoprotein glucose dehydrogenase"/>
    <property type="match status" value="1"/>
</dbReference>
<dbReference type="AlphaFoldDB" id="A0A7C3DV18"/>
<dbReference type="PANTHER" id="PTHR19328">
    <property type="entry name" value="HEDGEHOG-INTERACTING PROTEIN"/>
    <property type="match status" value="1"/>
</dbReference>
<dbReference type="EMBL" id="DSWI01000028">
    <property type="protein sequence ID" value="HFG21413.1"/>
    <property type="molecule type" value="Genomic_DNA"/>
</dbReference>
<feature type="domain" description="Glucose/Sorbosone dehydrogenase" evidence="1">
    <location>
        <begin position="44"/>
        <end position="379"/>
    </location>
</feature>
<name>A0A7C3DV18_MEIRU</name>
<organism evidence="2">
    <name type="scientific">Meiothermus ruber</name>
    <dbReference type="NCBI Taxonomy" id="277"/>
    <lineage>
        <taxon>Bacteria</taxon>
        <taxon>Thermotogati</taxon>
        <taxon>Deinococcota</taxon>
        <taxon>Deinococci</taxon>
        <taxon>Thermales</taxon>
        <taxon>Thermaceae</taxon>
        <taxon>Meiothermus</taxon>
    </lineage>
</organism>
<dbReference type="Pfam" id="PF07995">
    <property type="entry name" value="GSDH"/>
    <property type="match status" value="1"/>
</dbReference>
<protein>
    <submittedName>
        <fullName evidence="2">Glucose dehydrogenase</fullName>
    </submittedName>
</protein>
<proteinExistence type="predicted"/>
<dbReference type="InterPro" id="IPR011041">
    <property type="entry name" value="Quinoprot_gluc/sorb_DH_b-prop"/>
</dbReference>
<accession>A0A7C3DV18</accession>
<dbReference type="InterPro" id="IPR012938">
    <property type="entry name" value="Glc/Sorbosone_DH"/>
</dbReference>
<dbReference type="InterPro" id="IPR011042">
    <property type="entry name" value="6-blade_b-propeller_TolB-like"/>
</dbReference>